<feature type="transmembrane region" description="Helical" evidence="1">
    <location>
        <begin position="6"/>
        <end position="34"/>
    </location>
</feature>
<accession>A0A650FYQ4</accession>
<protein>
    <submittedName>
        <fullName evidence="2">U4 protein</fullName>
    </submittedName>
</protein>
<sequence>MEPRFLLSLVLLVVIFNPSLVLNMVLGYVVGALVRKNITRLKMMILGIKDEGEEDDVVEVKNPFEGVDADVMKHLKTLGLDLKVEDDDVEYLRRFWESMISKK</sequence>
<gene>
    <name evidence="2" type="primary">U4</name>
</gene>
<evidence type="ECO:0000256" key="1">
    <source>
        <dbReference type="SAM" id="Phobius"/>
    </source>
</evidence>
<name>A0A650FYQ4_9VIRU</name>
<keyword evidence="1" id="KW-0472">Membrane</keyword>
<keyword evidence="1" id="KW-0812">Transmembrane</keyword>
<evidence type="ECO:0000313" key="2">
    <source>
        <dbReference type="EMBL" id="QGV56706.1"/>
    </source>
</evidence>
<keyword evidence="1" id="KW-1133">Transmembrane helix</keyword>
<proteinExistence type="predicted"/>
<reference evidence="2" key="1">
    <citation type="journal article" date="2019" name="Virus Res.">
        <title>Novel nanovirus and associated alphasatellites identified in milk vetch plants with chlorotic dwarf disease in Iran.</title>
        <authorList>
            <person name="Hassan-Sheikhi P."/>
            <person name="Heydarnejad J."/>
            <person name="Massumi H."/>
            <person name="Kraberger S."/>
            <person name="Varsani A."/>
        </authorList>
    </citation>
    <scope>NUCLEOTIDE SEQUENCE</scope>
    <source>
        <strain evidence="2">G50</strain>
    </source>
</reference>
<dbReference type="EMBL" id="MN273329">
    <property type="protein sequence ID" value="QGV56706.1"/>
    <property type="molecule type" value="Genomic_DNA"/>
</dbReference>
<organism evidence="2">
    <name type="scientific">Milk vetch chlorotic dwarf virus</name>
    <dbReference type="NCBI Taxonomy" id="2683340"/>
    <lineage>
        <taxon>Viruses</taxon>
        <taxon>Monodnaviria</taxon>
        <taxon>Shotokuvirae</taxon>
        <taxon>Cressdnaviricota</taxon>
        <taxon>Arfiviricetes</taxon>
        <taxon>Mulpavirales</taxon>
        <taxon>Nanoviridae</taxon>
        <taxon>Nanovirus</taxon>
        <taxon>Nanovirus astragalirani</taxon>
    </lineage>
</organism>